<sequence>MRVGLVVTLTWARTARSHPALSGVSRAHFGELFAELAAPWEAARQSALREARGGERRRAPGAGRKPKLVLCDRPLLTLVHLRHQLPHEVLAELYDVDRSTVSTAIRQVRSLLAARGFAVPDRPGMRLRTLEDLFAYAEAEGVEPRLDGAETQVRRPQAGRPGRRAFISGKRRQNTIKTTTFSDGQGRMLLSGVVRPGRMHDQTAVRTEGIAEQFRLHPSVKSQVDAGYAGPAKEFPDQVTAPPKKPKGEASDGDKRAWNEARRRQSSARICVEHTNAELRQWTPLRRFTGRRDTYAETHLAIASLVSDRSARRPTQRRASTELVLVRNSAC</sequence>
<dbReference type="Proteomes" id="UP000600365">
    <property type="component" value="Unassembled WGS sequence"/>
</dbReference>
<dbReference type="EMBL" id="BMMM01000030">
    <property type="protein sequence ID" value="GGN94564.1"/>
    <property type="molecule type" value="Genomic_DNA"/>
</dbReference>
<feature type="region of interest" description="Disordered" evidence="3">
    <location>
        <begin position="227"/>
        <end position="266"/>
    </location>
</feature>
<dbReference type="RefSeq" id="WP_373294685.1">
    <property type="nucleotide sequence ID" value="NZ_BMMM01000030.1"/>
</dbReference>
<evidence type="ECO:0000256" key="1">
    <source>
        <dbReference type="ARBA" id="ARBA00001968"/>
    </source>
</evidence>
<feature type="domain" description="DDE Tnp4" evidence="4">
    <location>
        <begin position="146"/>
        <end position="295"/>
    </location>
</feature>
<accession>A0A918DB77</accession>
<feature type="compositionally biased region" description="Basic and acidic residues" evidence="3">
    <location>
        <begin position="246"/>
        <end position="263"/>
    </location>
</feature>
<reference evidence="6 7" key="1">
    <citation type="journal article" date="2014" name="Int. J. Syst. Evol. Microbiol.">
        <title>Complete genome sequence of Corynebacterium casei LMG S-19264T (=DSM 44701T), isolated from a smear-ripened cheese.</title>
        <authorList>
            <consortium name="US DOE Joint Genome Institute (JGI-PGF)"/>
            <person name="Walter F."/>
            <person name="Albersmeier A."/>
            <person name="Kalinowski J."/>
            <person name="Ruckert C."/>
        </authorList>
    </citation>
    <scope>NUCLEOTIDE SEQUENCE [LARGE SCALE GENOMIC DNA]</scope>
    <source>
        <strain evidence="6 7">CGMCC 4.7111</strain>
    </source>
</reference>
<evidence type="ECO:0000259" key="5">
    <source>
        <dbReference type="Pfam" id="PF13613"/>
    </source>
</evidence>
<comment type="cofactor">
    <cofactor evidence="1">
        <name>a divalent metal cation</name>
        <dbReference type="ChEBI" id="CHEBI:60240"/>
    </cofactor>
</comment>
<evidence type="ECO:0000313" key="6">
    <source>
        <dbReference type="EMBL" id="GGN94564.1"/>
    </source>
</evidence>
<organism evidence="6 7">
    <name type="scientific">Streptomyces albiflavescens</name>
    <dbReference type="NCBI Taxonomy" id="1623582"/>
    <lineage>
        <taxon>Bacteria</taxon>
        <taxon>Bacillati</taxon>
        <taxon>Actinomycetota</taxon>
        <taxon>Actinomycetes</taxon>
        <taxon>Kitasatosporales</taxon>
        <taxon>Streptomycetaceae</taxon>
        <taxon>Streptomyces</taxon>
    </lineage>
</organism>
<protein>
    <submittedName>
        <fullName evidence="6">Transposase</fullName>
    </submittedName>
</protein>
<evidence type="ECO:0000256" key="2">
    <source>
        <dbReference type="ARBA" id="ARBA00022723"/>
    </source>
</evidence>
<evidence type="ECO:0000256" key="3">
    <source>
        <dbReference type="SAM" id="MobiDB-lite"/>
    </source>
</evidence>
<feature type="domain" description="Transposase Helix-turn-helix" evidence="5">
    <location>
        <begin position="67"/>
        <end position="116"/>
    </location>
</feature>
<keyword evidence="7" id="KW-1185">Reference proteome</keyword>
<evidence type="ECO:0000313" key="7">
    <source>
        <dbReference type="Proteomes" id="UP000600365"/>
    </source>
</evidence>
<comment type="caution">
    <text evidence="6">The sequence shown here is derived from an EMBL/GenBank/DDBJ whole genome shotgun (WGS) entry which is preliminary data.</text>
</comment>
<evidence type="ECO:0000259" key="4">
    <source>
        <dbReference type="Pfam" id="PF13359"/>
    </source>
</evidence>
<dbReference type="AlphaFoldDB" id="A0A918DB77"/>
<name>A0A918DB77_9ACTN</name>
<dbReference type="GO" id="GO:0046872">
    <property type="term" value="F:metal ion binding"/>
    <property type="evidence" value="ECO:0007669"/>
    <property type="project" value="UniProtKB-KW"/>
</dbReference>
<dbReference type="Pfam" id="PF13613">
    <property type="entry name" value="HTH_Tnp_4"/>
    <property type="match status" value="1"/>
</dbReference>
<dbReference type="Pfam" id="PF13359">
    <property type="entry name" value="DDE_Tnp_4"/>
    <property type="match status" value="1"/>
</dbReference>
<dbReference type="InterPro" id="IPR027806">
    <property type="entry name" value="HARBI1_dom"/>
</dbReference>
<proteinExistence type="predicted"/>
<dbReference type="InterPro" id="IPR027805">
    <property type="entry name" value="Transposase_HTH_dom"/>
</dbReference>
<keyword evidence="2" id="KW-0479">Metal-binding</keyword>
<gene>
    <name evidence="6" type="ORF">GCM10011579_094190</name>
</gene>